<dbReference type="HOGENOM" id="CLU_2551057_0_0_5"/>
<accession>G7ZHU2</accession>
<keyword evidence="2" id="KW-0614">Plasmid</keyword>
<feature type="region of interest" description="Disordered" evidence="1">
    <location>
        <begin position="17"/>
        <end position="50"/>
    </location>
</feature>
<sequence length="82" mass="9030">MGCTPPSCPLASWRETCRNRAESKGQPDAGGRGPVRRRPGRAPGALHKGITVSKRSQRRFMNGTLIVTMAHKHALKIHRKFG</sequence>
<dbReference type="Proteomes" id="UP000005667">
    <property type="component" value="Plasmid AZO_p5"/>
</dbReference>
<evidence type="ECO:0000313" key="2">
    <source>
        <dbReference type="EMBL" id="CBS91129.1"/>
    </source>
</evidence>
<dbReference type="KEGG" id="ali:AZOLI_p50127"/>
<dbReference type="EMBL" id="FQ311873">
    <property type="protein sequence ID" value="CBS91129.1"/>
    <property type="molecule type" value="Genomic_DNA"/>
</dbReference>
<proteinExistence type="predicted"/>
<dbReference type="AlphaFoldDB" id="G7ZHU2"/>
<geneLocation type="plasmid" evidence="2 3">
    <name>AZO_p5</name>
</geneLocation>
<name>G7ZHU2_AZOL4</name>
<protein>
    <submittedName>
        <fullName evidence="2">Uncharacterized protein</fullName>
    </submittedName>
</protein>
<evidence type="ECO:0000256" key="1">
    <source>
        <dbReference type="SAM" id="MobiDB-lite"/>
    </source>
</evidence>
<keyword evidence="3" id="KW-1185">Reference proteome</keyword>
<organism evidence="2 3">
    <name type="scientific">Azospirillum lipoferum (strain 4B)</name>
    <dbReference type="NCBI Taxonomy" id="862719"/>
    <lineage>
        <taxon>Bacteria</taxon>
        <taxon>Pseudomonadati</taxon>
        <taxon>Pseudomonadota</taxon>
        <taxon>Alphaproteobacteria</taxon>
        <taxon>Rhodospirillales</taxon>
        <taxon>Azospirillaceae</taxon>
        <taxon>Azospirillum</taxon>
    </lineage>
</organism>
<gene>
    <name evidence="2" type="ordered locus">AZOLI_p50127</name>
</gene>
<evidence type="ECO:0000313" key="3">
    <source>
        <dbReference type="Proteomes" id="UP000005667"/>
    </source>
</evidence>
<reference evidence="3" key="1">
    <citation type="journal article" date="2011" name="PLoS Genet.">
        <title>Azospirillum genomes reveal transition of bacteria from aquatic to terrestrial environments.</title>
        <authorList>
            <person name="Wisniewski-Dye F."/>
            <person name="Borziak K."/>
            <person name="Khalsa-Moyers G."/>
            <person name="Alexandre G."/>
            <person name="Sukharnikov L.O."/>
            <person name="Wuichet K."/>
            <person name="Hurst G.B."/>
            <person name="McDonald W.H."/>
            <person name="Robertson J.S."/>
            <person name="Barbe V."/>
            <person name="Calteau A."/>
            <person name="Rouy Z."/>
            <person name="Mangenot S."/>
            <person name="Prigent-Combaret C."/>
            <person name="Normand P."/>
            <person name="Boyer M."/>
            <person name="Siguier P."/>
            <person name="Dessaux Y."/>
            <person name="Elmerich C."/>
            <person name="Condemine G."/>
            <person name="Krishnen G."/>
            <person name="Kennedy I."/>
            <person name="Paterson A.H."/>
            <person name="Gonzalez V."/>
            <person name="Mavingui P."/>
            <person name="Zhulin I.B."/>
        </authorList>
    </citation>
    <scope>NUCLEOTIDE SEQUENCE [LARGE SCALE GENOMIC DNA]</scope>
    <source>
        <strain evidence="3">4B</strain>
    </source>
</reference>